<feature type="binding site" evidence="16">
    <location>
        <begin position="10"/>
        <end position="15"/>
    </location>
    <ligand>
        <name>CDP</name>
        <dbReference type="ChEBI" id="CHEBI:58069"/>
    </ligand>
</feature>
<dbReference type="SUPFAM" id="SSF82114">
    <property type="entry name" value="Riboflavin kinase-like"/>
    <property type="match status" value="1"/>
</dbReference>
<dbReference type="GO" id="GO:0009398">
    <property type="term" value="P:FMN biosynthetic process"/>
    <property type="evidence" value="ECO:0007669"/>
    <property type="project" value="UniProtKB-UniRule"/>
</dbReference>
<dbReference type="GO" id="GO:0009231">
    <property type="term" value="P:riboflavin biosynthetic process"/>
    <property type="evidence" value="ECO:0007669"/>
    <property type="project" value="InterPro"/>
</dbReference>
<evidence type="ECO:0000256" key="9">
    <source>
        <dbReference type="ARBA" id="ARBA00022741"/>
    </source>
</evidence>
<accession>A0A842YPS3</accession>
<dbReference type="PANTHER" id="PTHR40706">
    <property type="entry name" value="RIBOFLAVIN KINASE"/>
    <property type="match status" value="1"/>
</dbReference>
<comment type="caution">
    <text evidence="18">The sequence shown here is derived from an EMBL/GenBank/DDBJ whole genome shotgun (WGS) entry which is preliminary data.</text>
</comment>
<dbReference type="OrthoDB" id="30955at2157"/>
<dbReference type="InterPro" id="IPR023470">
    <property type="entry name" value="Riboflavin_kinase_archaeal"/>
</dbReference>
<dbReference type="UniPathway" id="UPA00276">
    <property type="reaction ID" value="UER00929"/>
</dbReference>
<evidence type="ECO:0000256" key="13">
    <source>
        <dbReference type="ARBA" id="ARBA00030544"/>
    </source>
</evidence>
<keyword evidence="8 16" id="KW-0479">Metal-binding</keyword>
<dbReference type="Pfam" id="PF01982">
    <property type="entry name" value="CTP-dep_RFKase"/>
    <property type="match status" value="1"/>
</dbReference>
<comment type="pathway">
    <text evidence="1 16">Cofactor biosynthesis; FMN biosynthesis; FMN from riboflavin (CTP route): step 1/1.</text>
</comment>
<comment type="function">
    <text evidence="16">Catalyzes the CTP-dependent phosphorylation of riboflavin (vitamin B2) to form flavin mononucleotide (FMN).</text>
</comment>
<dbReference type="EMBL" id="QKOF01000005">
    <property type="protein sequence ID" value="MBE2899933.1"/>
    <property type="molecule type" value="Genomic_DNA"/>
</dbReference>
<comment type="caution">
    <text evidence="16">Lacks conserved residue(s) required for the propagation of feature annotation.</text>
</comment>
<evidence type="ECO:0000256" key="2">
    <source>
        <dbReference type="ARBA" id="ARBA00006428"/>
    </source>
</evidence>
<sequence>MIIRGTVKSGFGEGAYFITRSVYQEQFRKKLGFDPFPGTLNIEVGDPEILDRIKRGAPVIHGGGGFGDVLYVKAVLNGEVEGAILFPVKTHHRAGCLEFVAPVNLRKTLKLRDGDTVSLDIESDEVQE</sequence>
<dbReference type="InterPro" id="IPR039063">
    <property type="entry name" value="RibK_CTP-dep"/>
</dbReference>
<evidence type="ECO:0000256" key="14">
    <source>
        <dbReference type="ARBA" id="ARBA00033116"/>
    </source>
</evidence>
<organism evidence="18 19">
    <name type="scientific">Methanothermobacter thermautotrophicus</name>
    <name type="common">Methanobacterium thermoformicicum</name>
    <dbReference type="NCBI Taxonomy" id="145262"/>
    <lineage>
        <taxon>Archaea</taxon>
        <taxon>Methanobacteriati</taxon>
        <taxon>Methanobacteriota</taxon>
        <taxon>Methanomada group</taxon>
        <taxon>Methanobacteria</taxon>
        <taxon>Methanobacteriales</taxon>
        <taxon>Methanobacteriaceae</taxon>
        <taxon>Methanothermobacter</taxon>
    </lineage>
</organism>
<evidence type="ECO:0000256" key="4">
    <source>
        <dbReference type="ARBA" id="ARBA00017394"/>
    </source>
</evidence>
<dbReference type="Proteomes" id="UP000646659">
    <property type="component" value="Unassembled WGS sequence"/>
</dbReference>
<evidence type="ECO:0000256" key="15">
    <source>
        <dbReference type="ARBA" id="ARBA00047857"/>
    </source>
</evidence>
<reference evidence="18" key="1">
    <citation type="submission" date="2018-06" db="EMBL/GenBank/DDBJ databases">
        <title>Draft genome sequence of Methanothermobacter thermautotrophicus Strain WHS, a thermophilic, hydrogenotrophic methanogen isolated from Washburn Hot Springs in Yellowstone National Park, USA.</title>
        <authorList>
            <person name="Mckay L.J."/>
            <person name="Klingelsmith K."/>
            <person name="Inskeep W.P."/>
            <person name="Fields M.W."/>
        </authorList>
    </citation>
    <scope>NUCLEOTIDE SEQUENCE</scope>
    <source>
        <strain evidence="18">WHS</strain>
    </source>
</reference>
<feature type="binding site" evidence="16">
    <location>
        <position position="90"/>
    </location>
    <ligand>
        <name>FMN</name>
        <dbReference type="ChEBI" id="CHEBI:58210"/>
    </ligand>
</feature>
<evidence type="ECO:0000259" key="17">
    <source>
        <dbReference type="Pfam" id="PF01982"/>
    </source>
</evidence>
<feature type="binding site" evidence="16">
    <location>
        <position position="39"/>
    </location>
    <ligand>
        <name>Mg(2+)</name>
        <dbReference type="ChEBI" id="CHEBI:18420"/>
    </ligand>
</feature>
<evidence type="ECO:0000256" key="5">
    <source>
        <dbReference type="ARBA" id="ARBA00022630"/>
    </source>
</evidence>
<dbReference type="GO" id="GO:0008531">
    <property type="term" value="F:riboflavin kinase activity"/>
    <property type="evidence" value="ECO:0007669"/>
    <property type="project" value="InterPro"/>
</dbReference>
<evidence type="ECO:0000256" key="7">
    <source>
        <dbReference type="ARBA" id="ARBA00022679"/>
    </source>
</evidence>
<dbReference type="GO" id="GO:0000166">
    <property type="term" value="F:nucleotide binding"/>
    <property type="evidence" value="ECO:0007669"/>
    <property type="project" value="UniProtKB-UniRule"/>
</dbReference>
<keyword evidence="6 16" id="KW-0288">FMN</keyword>
<dbReference type="EC" id="2.7.1.161" evidence="3 16"/>
<evidence type="ECO:0000313" key="19">
    <source>
        <dbReference type="Proteomes" id="UP000646659"/>
    </source>
</evidence>
<protein>
    <recommendedName>
        <fullName evidence="4 16">Riboflavin kinase</fullName>
        <shortName evidence="16">RFK</shortName>
        <ecNumber evidence="3 16">2.7.1.161</ecNumber>
    </recommendedName>
    <alternativeName>
        <fullName evidence="13 16">CTP-dependent riboflavin kinase</fullName>
    </alternativeName>
    <alternativeName>
        <fullName evidence="14 16">CTP:riboflavin 5'-phosphotransferase</fullName>
    </alternativeName>
    <alternativeName>
        <fullName evidence="12 16">Flavokinase</fullName>
    </alternativeName>
</protein>
<evidence type="ECO:0000256" key="6">
    <source>
        <dbReference type="ARBA" id="ARBA00022643"/>
    </source>
</evidence>
<evidence type="ECO:0000256" key="1">
    <source>
        <dbReference type="ARBA" id="ARBA00005219"/>
    </source>
</evidence>
<evidence type="ECO:0000256" key="12">
    <source>
        <dbReference type="ARBA" id="ARBA00029789"/>
    </source>
</evidence>
<comment type="cofactor">
    <cofactor evidence="16">
        <name>Mg(2+)</name>
        <dbReference type="ChEBI" id="CHEBI:18420"/>
    </cofactor>
    <text evidence="16">Binds 1 Mg(2+) ion per subunit.</text>
</comment>
<evidence type="ECO:0000256" key="16">
    <source>
        <dbReference type="HAMAP-Rule" id="MF_01285"/>
    </source>
</evidence>
<proteinExistence type="inferred from homology"/>
<evidence type="ECO:0000256" key="3">
    <source>
        <dbReference type="ARBA" id="ARBA00011987"/>
    </source>
</evidence>
<dbReference type="InterPro" id="IPR023465">
    <property type="entry name" value="Riboflavin_kinase_dom_sf"/>
</dbReference>
<comment type="similarity">
    <text evidence="2 16">Belongs to the archaeal riboflavin kinase family.</text>
</comment>
<evidence type="ECO:0000313" key="18">
    <source>
        <dbReference type="EMBL" id="MBE2899933.1"/>
    </source>
</evidence>
<evidence type="ECO:0000256" key="10">
    <source>
        <dbReference type="ARBA" id="ARBA00022777"/>
    </source>
</evidence>
<feature type="binding site" evidence="16">
    <location>
        <position position="41"/>
    </location>
    <ligand>
        <name>Mg(2+)</name>
        <dbReference type="ChEBI" id="CHEBI:18420"/>
    </ligand>
</feature>
<dbReference type="HAMAP" id="MF_01285">
    <property type="entry name" value="Riboflavin_kinase"/>
    <property type="match status" value="1"/>
</dbReference>
<evidence type="ECO:0000256" key="8">
    <source>
        <dbReference type="ARBA" id="ARBA00022723"/>
    </source>
</evidence>
<keyword evidence="10 16" id="KW-0418">Kinase</keyword>
<keyword evidence="9 16" id="KW-0547">Nucleotide-binding</keyword>
<dbReference type="PANTHER" id="PTHR40706:SF1">
    <property type="entry name" value="RIBOFLAVIN KINASE"/>
    <property type="match status" value="1"/>
</dbReference>
<feature type="binding site" evidence="16">
    <location>
        <position position="98"/>
    </location>
    <ligand>
        <name>FMN</name>
        <dbReference type="ChEBI" id="CHEBI:58210"/>
    </ligand>
</feature>
<evidence type="ECO:0000256" key="11">
    <source>
        <dbReference type="ARBA" id="ARBA00022842"/>
    </source>
</evidence>
<keyword evidence="5 16" id="KW-0285">Flavoprotein</keyword>
<dbReference type="Gene3D" id="2.40.30.30">
    <property type="entry name" value="Riboflavin kinase-like"/>
    <property type="match status" value="1"/>
</dbReference>
<keyword evidence="11 16" id="KW-0460">Magnesium</keyword>
<feature type="domain" description="Riboflavin kinase" evidence="17">
    <location>
        <begin position="7"/>
        <end position="121"/>
    </location>
</feature>
<gene>
    <name evidence="16" type="primary">ribK</name>
    <name evidence="18" type="ORF">DNK57_03750</name>
</gene>
<dbReference type="AlphaFoldDB" id="A0A842YPS3"/>
<dbReference type="GO" id="GO:0000287">
    <property type="term" value="F:magnesium ion binding"/>
    <property type="evidence" value="ECO:0007669"/>
    <property type="project" value="UniProtKB-UniRule"/>
</dbReference>
<name>A0A842YPS3_METTF</name>
<dbReference type="InterPro" id="IPR023602">
    <property type="entry name" value="Riboflavin_kinase_CTP-dep"/>
</dbReference>
<feature type="binding site" evidence="16">
    <location>
        <begin position="103"/>
        <end position="106"/>
    </location>
    <ligand>
        <name>CDP</name>
        <dbReference type="ChEBI" id="CHEBI:58069"/>
    </ligand>
</feature>
<keyword evidence="7 16" id="KW-0808">Transferase</keyword>
<comment type="catalytic activity">
    <reaction evidence="15 16">
        <text>riboflavin + CTP = CDP + FMN + H(+)</text>
        <dbReference type="Rhea" id="RHEA:25021"/>
        <dbReference type="ChEBI" id="CHEBI:15378"/>
        <dbReference type="ChEBI" id="CHEBI:37563"/>
        <dbReference type="ChEBI" id="CHEBI:57986"/>
        <dbReference type="ChEBI" id="CHEBI:58069"/>
        <dbReference type="ChEBI" id="CHEBI:58210"/>
        <dbReference type="EC" id="2.7.1.161"/>
    </reaction>
</comment>